<evidence type="ECO:0000256" key="1">
    <source>
        <dbReference type="SAM" id="Phobius"/>
    </source>
</evidence>
<evidence type="ECO:0008006" key="4">
    <source>
        <dbReference type="Google" id="ProtNLM"/>
    </source>
</evidence>
<feature type="transmembrane region" description="Helical" evidence="1">
    <location>
        <begin position="48"/>
        <end position="67"/>
    </location>
</feature>
<reference evidence="2 3" key="1">
    <citation type="submission" date="2021-08" db="EMBL/GenBank/DDBJ databases">
        <title>Comparative Genomics Analysis of the Genus Qipengyuania Reveals Extensive Genetic Diversity and Metabolic Versatility, Including the Description of Fifteen Novel Species.</title>
        <authorList>
            <person name="Liu Y."/>
        </authorList>
    </citation>
    <scope>NUCLEOTIDE SEQUENCE [LARGE SCALE GENOMIC DNA]</scope>
    <source>
        <strain evidence="2 3">GH25</strain>
    </source>
</reference>
<dbReference type="EMBL" id="JAIGNQ010000002">
    <property type="protein sequence ID" value="MBX7488348.1"/>
    <property type="molecule type" value="Genomic_DNA"/>
</dbReference>
<keyword evidence="1" id="KW-0472">Membrane</keyword>
<keyword evidence="1" id="KW-1133">Transmembrane helix</keyword>
<name>A0ABS7JFA7_9SPHN</name>
<feature type="transmembrane region" description="Helical" evidence="1">
    <location>
        <begin position="79"/>
        <end position="101"/>
    </location>
</feature>
<dbReference type="Proteomes" id="UP000776651">
    <property type="component" value="Unassembled WGS sequence"/>
</dbReference>
<gene>
    <name evidence="2" type="ORF">K3177_07455</name>
</gene>
<dbReference type="RefSeq" id="WP_103024879.1">
    <property type="nucleotide sequence ID" value="NZ_JAIGNQ010000002.1"/>
</dbReference>
<keyword evidence="3" id="KW-1185">Reference proteome</keyword>
<comment type="caution">
    <text evidence="2">The sequence shown here is derived from an EMBL/GenBank/DDBJ whole genome shotgun (WGS) entry which is preliminary data.</text>
</comment>
<evidence type="ECO:0000313" key="2">
    <source>
        <dbReference type="EMBL" id="MBX7488348.1"/>
    </source>
</evidence>
<accession>A0ABS7JFA7</accession>
<protein>
    <recommendedName>
        <fullName evidence="4">DUF202 domain-containing protein</fullName>
    </recommendedName>
</protein>
<sequence length="104" mass="11345">MKTSEEPSWVIAKRTSDIAFRNAAVGVWLACFPVALIMMIVSPLEYGARMWAAAAMFFFTVFACLLLRRKTAKRSFIRTFSTTCSGLSFIAGISAFSAGVMSVG</sequence>
<organism evidence="2 3">
    <name type="scientific">Qipengyuania pacifica</name>
    <dbReference type="NCBI Taxonomy" id="2860199"/>
    <lineage>
        <taxon>Bacteria</taxon>
        <taxon>Pseudomonadati</taxon>
        <taxon>Pseudomonadota</taxon>
        <taxon>Alphaproteobacteria</taxon>
        <taxon>Sphingomonadales</taxon>
        <taxon>Erythrobacteraceae</taxon>
        <taxon>Qipengyuania</taxon>
    </lineage>
</organism>
<feature type="transmembrane region" description="Helical" evidence="1">
    <location>
        <begin position="20"/>
        <end position="42"/>
    </location>
</feature>
<keyword evidence="1" id="KW-0812">Transmembrane</keyword>
<evidence type="ECO:0000313" key="3">
    <source>
        <dbReference type="Proteomes" id="UP000776651"/>
    </source>
</evidence>
<proteinExistence type="predicted"/>